<evidence type="ECO:0000313" key="3">
    <source>
        <dbReference type="Proteomes" id="UP000319175"/>
    </source>
</evidence>
<proteinExistence type="predicted"/>
<evidence type="ECO:0000313" key="2">
    <source>
        <dbReference type="EMBL" id="TPD70674.1"/>
    </source>
</evidence>
<protein>
    <submittedName>
        <fullName evidence="2">Uncharacterized protein</fullName>
    </submittedName>
</protein>
<keyword evidence="1" id="KW-0812">Transmembrane</keyword>
<comment type="caution">
    <text evidence="2">The sequence shown here is derived from an EMBL/GenBank/DDBJ whole genome shotgun (WGS) entry which is preliminary data.</text>
</comment>
<keyword evidence="1" id="KW-0472">Membrane</keyword>
<feature type="transmembrane region" description="Helical" evidence="1">
    <location>
        <begin position="102"/>
        <end position="127"/>
    </location>
</feature>
<feature type="transmembrane region" description="Helical" evidence="1">
    <location>
        <begin position="63"/>
        <end position="82"/>
    </location>
</feature>
<reference evidence="2 3" key="1">
    <citation type="submission" date="2019-06" db="EMBL/GenBank/DDBJ databases">
        <title>Flavobacterium sp. MaA-Y11 from geoumgang.</title>
        <authorList>
            <person name="Jeong S."/>
        </authorList>
    </citation>
    <scope>NUCLEOTIDE SEQUENCE [LARGE SCALE GENOMIC DNA]</scope>
    <source>
        <strain evidence="2 3">MaA-Y11</strain>
    </source>
</reference>
<accession>A0A501QE66</accession>
<dbReference type="AlphaFoldDB" id="A0A501QE66"/>
<dbReference type="Proteomes" id="UP000319175">
    <property type="component" value="Unassembled WGS sequence"/>
</dbReference>
<feature type="transmembrane region" description="Helical" evidence="1">
    <location>
        <begin position="21"/>
        <end position="48"/>
    </location>
</feature>
<gene>
    <name evidence="2" type="ORF">FJA49_06955</name>
</gene>
<dbReference type="EMBL" id="VFJE01000052">
    <property type="protein sequence ID" value="TPD70674.1"/>
    <property type="molecule type" value="Genomic_DNA"/>
</dbReference>
<name>A0A501QE66_9FLAO</name>
<dbReference type="OrthoDB" id="1098997at2"/>
<evidence type="ECO:0000256" key="1">
    <source>
        <dbReference type="SAM" id="Phobius"/>
    </source>
</evidence>
<keyword evidence="1" id="KW-1133">Transmembrane helix</keyword>
<dbReference type="RefSeq" id="WP_140000229.1">
    <property type="nucleotide sequence ID" value="NZ_VFJE01000052.1"/>
</dbReference>
<reference evidence="2 3" key="2">
    <citation type="submission" date="2019-06" db="EMBL/GenBank/DDBJ databases">
        <authorList>
            <person name="Seo Y."/>
        </authorList>
    </citation>
    <scope>NUCLEOTIDE SEQUENCE [LARGE SCALE GENOMIC DNA]</scope>
    <source>
        <strain evidence="2 3">MaA-Y11</strain>
    </source>
</reference>
<sequence length="130" mass="15002">MRIVDFIFYRFYRMQLSVNNFTTPVGSTIIGVGGALLFNLMCLSYVLFDCITGNIPKKILSPIYPIVLYFLLLVILSFTFLYKKRYKQIIERYEDEADSAVIKGNICIIAYLVSTILFLGITFYIIAQNH</sequence>
<keyword evidence="3" id="KW-1185">Reference proteome</keyword>
<organism evidence="2 3">
    <name type="scientific">Flavobacterium microcysteis</name>
    <dbReference type="NCBI Taxonomy" id="2596891"/>
    <lineage>
        <taxon>Bacteria</taxon>
        <taxon>Pseudomonadati</taxon>
        <taxon>Bacteroidota</taxon>
        <taxon>Flavobacteriia</taxon>
        <taxon>Flavobacteriales</taxon>
        <taxon>Flavobacteriaceae</taxon>
        <taxon>Flavobacterium</taxon>
    </lineage>
</organism>